<dbReference type="PANTHER" id="PTHR33121:SF82">
    <property type="entry name" value="SIGNAL TRANSDUCTION PROTEIN CONTAINING A EAL DOMAIN"/>
    <property type="match status" value="1"/>
</dbReference>
<dbReference type="GO" id="GO:0071111">
    <property type="term" value="F:cyclic-guanylate-specific phosphodiesterase activity"/>
    <property type="evidence" value="ECO:0007669"/>
    <property type="project" value="InterPro"/>
</dbReference>
<dbReference type="OrthoDB" id="1673646at2"/>
<dbReference type="Gene3D" id="3.20.20.450">
    <property type="entry name" value="EAL domain"/>
    <property type="match status" value="1"/>
</dbReference>
<dbReference type="InterPro" id="IPR018842">
    <property type="entry name" value="YkuI_C"/>
</dbReference>
<dbReference type="InterPro" id="IPR050706">
    <property type="entry name" value="Cyclic-di-GMP_PDE-like"/>
</dbReference>
<dbReference type="Pfam" id="PF10388">
    <property type="entry name" value="YkuI_C"/>
    <property type="match status" value="1"/>
</dbReference>
<organism evidence="2 3">
    <name type="scientific">Paenibacillus algorifonticola</name>
    <dbReference type="NCBI Taxonomy" id="684063"/>
    <lineage>
        <taxon>Bacteria</taxon>
        <taxon>Bacillati</taxon>
        <taxon>Bacillota</taxon>
        <taxon>Bacilli</taxon>
        <taxon>Bacillales</taxon>
        <taxon>Paenibacillaceae</taxon>
        <taxon>Paenibacillus</taxon>
    </lineage>
</organism>
<dbReference type="AlphaFoldDB" id="A0A1I2H5W4"/>
<dbReference type="SMART" id="SM00052">
    <property type="entry name" value="EAL"/>
    <property type="match status" value="1"/>
</dbReference>
<dbReference type="InterPro" id="IPR035919">
    <property type="entry name" value="EAL_sf"/>
</dbReference>
<gene>
    <name evidence="2" type="ORF">SAMN04487969_12016</name>
</gene>
<dbReference type="InterPro" id="IPR029151">
    <property type="entry name" value="Sensor-like_sf"/>
</dbReference>
<proteinExistence type="predicted"/>
<dbReference type="RefSeq" id="WP_082110670.1">
    <property type="nucleotide sequence ID" value="NZ_FONN01000020.1"/>
</dbReference>
<sequence length="424" mass="48003">MKDRQTMRKMPESLGLTGEQLAAFYQPILAMDTRTIMGYEVLGRACAGERVRSLGPFFGDASISVEDHIAVDRILREQAMRKLGAENTESLLFINLKPNWIHRYRQSGELFTLQLIDKYRIDPRRIVIEITEESFNGPMDELRSIVDLYRSRGCLIAIDDVGSGFSSTDRIAHIQPNILKIDIHMIKKSATHNGYLGALRSFSALAEQIGASLLAEGVETRQDLVRAIEAGARYVQGFFFSKAEPEFQRADRFASSLEAELAEYVRQRLRSETNWQKEAAQLAARIDKGRACGQEGEPGEGNGWIAGLLEELPPSCIRIYLCREDGIQLSANYCRVEAGEWERQDEYYGANWSWRPYFIPTIAQLSETQRTLVSRAYVDLDTCDWIRTVSVLAGPGLILFADMKDYEQQTDRQREDAACRTTTG</sequence>
<dbReference type="InterPro" id="IPR001633">
    <property type="entry name" value="EAL_dom"/>
</dbReference>
<reference evidence="3" key="1">
    <citation type="submission" date="2016-10" db="EMBL/GenBank/DDBJ databases">
        <authorList>
            <person name="Varghese N."/>
            <person name="Submissions S."/>
        </authorList>
    </citation>
    <scope>NUCLEOTIDE SEQUENCE [LARGE SCALE GENOMIC DNA]</scope>
    <source>
        <strain evidence="3">CGMCC 1.10223</strain>
    </source>
</reference>
<dbReference type="CDD" id="cd01948">
    <property type="entry name" value="EAL"/>
    <property type="match status" value="1"/>
</dbReference>
<dbReference type="Proteomes" id="UP000183410">
    <property type="component" value="Unassembled WGS sequence"/>
</dbReference>
<dbReference type="PANTHER" id="PTHR33121">
    <property type="entry name" value="CYCLIC DI-GMP PHOSPHODIESTERASE PDEF"/>
    <property type="match status" value="1"/>
</dbReference>
<evidence type="ECO:0000313" key="3">
    <source>
        <dbReference type="Proteomes" id="UP000183410"/>
    </source>
</evidence>
<protein>
    <submittedName>
        <fullName evidence="2">EAL domain, c-di-GMP-specific phosphodiesterase class I (Or its enzymatically inactive variant)</fullName>
    </submittedName>
</protein>
<dbReference type="PROSITE" id="PS50883">
    <property type="entry name" value="EAL"/>
    <property type="match status" value="1"/>
</dbReference>
<dbReference type="EMBL" id="FONN01000020">
    <property type="protein sequence ID" value="SFF24760.1"/>
    <property type="molecule type" value="Genomic_DNA"/>
</dbReference>
<name>A0A1I2H5W4_9BACL</name>
<dbReference type="Gene3D" id="3.30.450.20">
    <property type="entry name" value="PAS domain"/>
    <property type="match status" value="1"/>
</dbReference>
<feature type="domain" description="EAL" evidence="1">
    <location>
        <begin position="3"/>
        <end position="257"/>
    </location>
</feature>
<keyword evidence="3" id="KW-1185">Reference proteome</keyword>
<dbReference type="Pfam" id="PF00563">
    <property type="entry name" value="EAL"/>
    <property type="match status" value="1"/>
</dbReference>
<accession>A0A1I2H5W4</accession>
<dbReference type="SUPFAM" id="SSF141868">
    <property type="entry name" value="EAL domain-like"/>
    <property type="match status" value="1"/>
</dbReference>
<evidence type="ECO:0000313" key="2">
    <source>
        <dbReference type="EMBL" id="SFF24760.1"/>
    </source>
</evidence>
<evidence type="ECO:0000259" key="1">
    <source>
        <dbReference type="PROSITE" id="PS50883"/>
    </source>
</evidence>
<dbReference type="SUPFAM" id="SSF103190">
    <property type="entry name" value="Sensory domain-like"/>
    <property type="match status" value="1"/>
</dbReference>